<dbReference type="RefSeq" id="WP_014678404.1">
    <property type="nucleotide sequence ID" value="NC_017770.1"/>
</dbReference>
<evidence type="ECO:0000313" key="1">
    <source>
        <dbReference type="EMBL" id="AFD05176.1"/>
    </source>
</evidence>
<evidence type="ECO:0000313" key="2">
    <source>
        <dbReference type="Proteomes" id="UP000007590"/>
    </source>
</evidence>
<reference evidence="1" key="1">
    <citation type="submission" date="2012-02" db="EMBL/GenBank/DDBJ databases">
        <title>The complete genome of Solitalea canadensis DSM 3403.</title>
        <authorList>
            <consortium name="US DOE Joint Genome Institute (JGI-PGF)"/>
            <person name="Lucas S."/>
            <person name="Copeland A."/>
            <person name="Lapidus A."/>
            <person name="Glavina del Rio T."/>
            <person name="Dalin E."/>
            <person name="Tice H."/>
            <person name="Bruce D."/>
            <person name="Goodwin L."/>
            <person name="Pitluck S."/>
            <person name="Peters L."/>
            <person name="Ovchinnikova G."/>
            <person name="Lu M."/>
            <person name="Kyrpides N."/>
            <person name="Mavromatis K."/>
            <person name="Ivanova N."/>
            <person name="Brettin T."/>
            <person name="Detter J.C."/>
            <person name="Han C."/>
            <person name="Larimer F."/>
            <person name="Land M."/>
            <person name="Hauser L."/>
            <person name="Markowitz V."/>
            <person name="Cheng J.-F."/>
            <person name="Hugenholtz P."/>
            <person name="Woyke T."/>
            <person name="Wu D."/>
            <person name="Spring S."/>
            <person name="Schroeder M."/>
            <person name="Kopitz M."/>
            <person name="Brambilla E."/>
            <person name="Klenk H.-P."/>
            <person name="Eisen J.A."/>
        </authorList>
    </citation>
    <scope>NUCLEOTIDE SEQUENCE</scope>
    <source>
        <strain evidence="1">DSM 3403</strain>
    </source>
</reference>
<sequence>MEKQVKLIIALRQAAEEIKSNTKYEWGHMGSCNCGFLAQKLTGLSRAEIHKNAMDKVGDWTEQLNDYCPNSGYPMDNLIFDLLQYGLSIEELASLERLSDQHVVARVDKKHKPLRFNVASDVFIYMNAWATLLEEEFTKSVTINSLKSISEINTQPLAYIAK</sequence>
<dbReference type="HOGENOM" id="CLU_123848_0_0_10"/>
<dbReference type="AlphaFoldDB" id="H8KNR9"/>
<dbReference type="EMBL" id="CP003349">
    <property type="protein sequence ID" value="AFD05176.1"/>
    <property type="molecule type" value="Genomic_DNA"/>
</dbReference>
<accession>H8KNR9</accession>
<gene>
    <name evidence="1" type="ordered locus">Solca_0006</name>
</gene>
<dbReference type="eggNOG" id="ENOG5031U7Q">
    <property type="taxonomic scope" value="Bacteria"/>
</dbReference>
<protein>
    <submittedName>
        <fullName evidence="1">Uncharacterized protein</fullName>
    </submittedName>
</protein>
<dbReference type="Proteomes" id="UP000007590">
    <property type="component" value="Chromosome"/>
</dbReference>
<name>H8KNR9_SOLCM</name>
<dbReference type="KEGG" id="scn:Solca_0006"/>
<organism evidence="1 2">
    <name type="scientific">Solitalea canadensis (strain ATCC 29591 / DSM 3403 / JCM 21819 / LMG 8368 / NBRC 15130 / NCIMB 12057 / USAM 9D)</name>
    <name type="common">Flexibacter canadensis</name>
    <dbReference type="NCBI Taxonomy" id="929556"/>
    <lineage>
        <taxon>Bacteria</taxon>
        <taxon>Pseudomonadati</taxon>
        <taxon>Bacteroidota</taxon>
        <taxon>Sphingobacteriia</taxon>
        <taxon>Sphingobacteriales</taxon>
        <taxon>Sphingobacteriaceae</taxon>
        <taxon>Solitalea</taxon>
    </lineage>
</organism>
<keyword evidence="2" id="KW-1185">Reference proteome</keyword>
<proteinExistence type="predicted"/>
<dbReference type="STRING" id="929556.Solca_0006"/>